<comment type="function">
    <text evidence="8">Core component of nucleosome. Nucleosomes wrap and compact DNA into chromatin, limiting DNA accessibility to the cellular machineries which require DNA as a template. Histones thereby play a central role in transcription regulation, DNA repair, DNA replication and chromosomal stability. DNA accessibility is regulated via a complex set of post-translational modifications of histones, also called histone code, and nucleosome remodeling.</text>
</comment>
<evidence type="ECO:0000313" key="11">
    <source>
        <dbReference type="EMBL" id="RKF63462.1"/>
    </source>
</evidence>
<dbReference type="Gene3D" id="1.10.20.10">
    <property type="entry name" value="Histone, subunit A"/>
    <property type="match status" value="1"/>
</dbReference>
<comment type="caution">
    <text evidence="11">The sequence shown here is derived from an EMBL/GenBank/DDBJ whole genome shotgun (WGS) entry which is preliminary data.</text>
</comment>
<comment type="subunit">
    <text evidence="8">The nucleosome is a histone octamer containing two molecules each of H2A, H2B, H3 and H4 assembled in one H3-H4 heterotetramer and two H2A-H2B heterodimers. The octamer wraps approximately 147 bp of DNA.</text>
</comment>
<comment type="similarity">
    <text evidence="3 8">Belongs to the histone H4 family.</text>
</comment>
<keyword evidence="7 8" id="KW-0544">Nucleosome core</keyword>
<name>A0A420I199_9PEZI</name>
<dbReference type="GO" id="GO:0030527">
    <property type="term" value="F:structural constituent of chromatin"/>
    <property type="evidence" value="ECO:0007669"/>
    <property type="project" value="InterPro"/>
</dbReference>
<keyword evidence="12" id="KW-1185">Reference proteome</keyword>
<evidence type="ECO:0000313" key="12">
    <source>
        <dbReference type="Proteomes" id="UP000286134"/>
    </source>
</evidence>
<dbReference type="GO" id="GO:0003677">
    <property type="term" value="F:DNA binding"/>
    <property type="evidence" value="ECO:0007669"/>
    <property type="project" value="UniProtKB-KW"/>
</dbReference>
<dbReference type="AlphaFoldDB" id="A0A420I199"/>
<dbReference type="SMART" id="SM00417">
    <property type="entry name" value="H4"/>
    <property type="match status" value="1"/>
</dbReference>
<evidence type="ECO:0000259" key="10">
    <source>
        <dbReference type="Pfam" id="PF15511"/>
    </source>
</evidence>
<gene>
    <name evidence="11" type="ORF">OnM2_025073</name>
</gene>
<dbReference type="GO" id="GO:0005634">
    <property type="term" value="C:nucleus"/>
    <property type="evidence" value="ECO:0007669"/>
    <property type="project" value="UniProtKB-SubCell"/>
</dbReference>
<proteinExistence type="inferred from homology"/>
<dbReference type="EMBL" id="MCFK01002544">
    <property type="protein sequence ID" value="RKF63462.1"/>
    <property type="molecule type" value="Genomic_DNA"/>
</dbReference>
<feature type="region of interest" description="Disordered" evidence="9">
    <location>
        <begin position="1"/>
        <end position="54"/>
    </location>
</feature>
<feature type="compositionally biased region" description="Polar residues" evidence="9">
    <location>
        <begin position="1"/>
        <end position="27"/>
    </location>
</feature>
<dbReference type="OrthoDB" id="3919494at2759"/>
<evidence type="ECO:0000256" key="9">
    <source>
        <dbReference type="SAM" id="MobiDB-lite"/>
    </source>
</evidence>
<accession>A0A420I199</accession>
<reference evidence="11 12" key="1">
    <citation type="journal article" date="2018" name="BMC Genomics">
        <title>Comparative genome analyses reveal sequence features reflecting distinct modes of host-adaptation between dicot and monocot powdery mildew.</title>
        <authorList>
            <person name="Wu Y."/>
            <person name="Ma X."/>
            <person name="Pan Z."/>
            <person name="Kale S.D."/>
            <person name="Song Y."/>
            <person name="King H."/>
            <person name="Zhang Q."/>
            <person name="Presley C."/>
            <person name="Deng X."/>
            <person name="Wei C.I."/>
            <person name="Xiao S."/>
        </authorList>
    </citation>
    <scope>NUCLEOTIDE SEQUENCE [LARGE SCALE GENOMIC DNA]</scope>
    <source>
        <strain evidence="11">UMSG2</strain>
    </source>
</reference>
<feature type="domain" description="CENP-T/Histone H4 histone fold" evidence="10">
    <location>
        <begin position="96"/>
        <end position="153"/>
    </location>
</feature>
<dbReference type="InterPro" id="IPR001951">
    <property type="entry name" value="Histone_H4"/>
</dbReference>
<dbReference type="Proteomes" id="UP000286134">
    <property type="component" value="Unassembled WGS sequence"/>
</dbReference>
<protein>
    <recommendedName>
        <fullName evidence="8">Histone H4</fullName>
    </recommendedName>
</protein>
<dbReference type="SUPFAM" id="SSF47113">
    <property type="entry name" value="Histone-fold"/>
    <property type="match status" value="1"/>
</dbReference>
<evidence type="ECO:0000256" key="2">
    <source>
        <dbReference type="ARBA" id="ARBA00004286"/>
    </source>
</evidence>
<dbReference type="GO" id="GO:0046982">
    <property type="term" value="F:protein heterodimerization activity"/>
    <property type="evidence" value="ECO:0007669"/>
    <property type="project" value="InterPro"/>
</dbReference>
<dbReference type="STRING" id="212602.A0A420I199"/>
<evidence type="ECO:0000256" key="4">
    <source>
        <dbReference type="ARBA" id="ARBA00022454"/>
    </source>
</evidence>
<evidence type="ECO:0000256" key="8">
    <source>
        <dbReference type="RuleBase" id="RU000528"/>
    </source>
</evidence>
<feature type="compositionally biased region" description="Polar residues" evidence="9">
    <location>
        <begin position="34"/>
        <end position="48"/>
    </location>
</feature>
<dbReference type="InterPro" id="IPR009072">
    <property type="entry name" value="Histone-fold"/>
</dbReference>
<keyword evidence="5 8" id="KW-0238">DNA-binding</keyword>
<evidence type="ECO:0000256" key="1">
    <source>
        <dbReference type="ARBA" id="ARBA00004123"/>
    </source>
</evidence>
<sequence length="173" mass="19025">MVNNKSSMTQNAKDKQVGNSAKSQSRTVGVLINSGKSRTASDTTTYSGVNAPAGRGKSINQAIKGIGVTRNFIGTKRMRKLTKDNIRAVTKGDIRRLARRGGVKRISGTIYDEIRKSMKSFLETVLKDTCDVVEHAERKTVTVTDVIFVLRRIGRPIYGFDHLGYVKSVQGGY</sequence>
<comment type="subcellular location">
    <subcellularLocation>
        <location evidence="2">Chromosome</location>
    </subcellularLocation>
    <subcellularLocation>
        <location evidence="1">Nucleus</location>
    </subcellularLocation>
</comment>
<evidence type="ECO:0000256" key="5">
    <source>
        <dbReference type="ARBA" id="ARBA00023125"/>
    </source>
</evidence>
<evidence type="ECO:0000256" key="6">
    <source>
        <dbReference type="ARBA" id="ARBA00023242"/>
    </source>
</evidence>
<dbReference type="Pfam" id="PF15511">
    <property type="entry name" value="CENP-T_C"/>
    <property type="match status" value="1"/>
</dbReference>
<evidence type="ECO:0000256" key="7">
    <source>
        <dbReference type="ARBA" id="ARBA00023269"/>
    </source>
</evidence>
<dbReference type="PRINTS" id="PR00623">
    <property type="entry name" value="HISTONEH4"/>
</dbReference>
<evidence type="ECO:0000256" key="3">
    <source>
        <dbReference type="ARBA" id="ARBA00006564"/>
    </source>
</evidence>
<dbReference type="GO" id="GO:0000786">
    <property type="term" value="C:nucleosome"/>
    <property type="evidence" value="ECO:0007669"/>
    <property type="project" value="UniProtKB-KW"/>
</dbReference>
<dbReference type="InterPro" id="IPR035425">
    <property type="entry name" value="CENP-T/H4_C"/>
</dbReference>
<organism evidence="11 12">
    <name type="scientific">Erysiphe neolycopersici</name>
    <dbReference type="NCBI Taxonomy" id="212602"/>
    <lineage>
        <taxon>Eukaryota</taxon>
        <taxon>Fungi</taxon>
        <taxon>Dikarya</taxon>
        <taxon>Ascomycota</taxon>
        <taxon>Pezizomycotina</taxon>
        <taxon>Leotiomycetes</taxon>
        <taxon>Erysiphales</taxon>
        <taxon>Erysiphaceae</taxon>
        <taxon>Erysiphe</taxon>
    </lineage>
</organism>
<keyword evidence="4 8" id="KW-0158">Chromosome</keyword>
<dbReference type="PANTHER" id="PTHR10484">
    <property type="entry name" value="HISTONE H4"/>
    <property type="match status" value="1"/>
</dbReference>
<dbReference type="CDD" id="cd22912">
    <property type="entry name" value="HFD_H4"/>
    <property type="match status" value="1"/>
</dbReference>
<keyword evidence="6 8" id="KW-0539">Nucleus</keyword>